<sequence>MGGAKINAKQEYEKHPFLLSIDDVAQLFNTNTETGLSDANVVKLQAEYGPNRLEGEGGARWYTLLGKQISNAMIL</sequence>
<name>A0A1B7NR25_9EURO</name>
<organism evidence="2 3">
    <name type="scientific">Emergomyces africanus</name>
    <dbReference type="NCBI Taxonomy" id="1955775"/>
    <lineage>
        <taxon>Eukaryota</taxon>
        <taxon>Fungi</taxon>
        <taxon>Dikarya</taxon>
        <taxon>Ascomycota</taxon>
        <taxon>Pezizomycotina</taxon>
        <taxon>Eurotiomycetes</taxon>
        <taxon>Eurotiomycetidae</taxon>
        <taxon>Onygenales</taxon>
        <taxon>Ajellomycetaceae</taxon>
        <taxon>Emergomyces</taxon>
    </lineage>
</organism>
<dbReference type="OrthoDB" id="3352408at2759"/>
<dbReference type="Proteomes" id="UP000091918">
    <property type="component" value="Unassembled WGS sequence"/>
</dbReference>
<dbReference type="SUPFAM" id="SSF81665">
    <property type="entry name" value="Calcium ATPase, transmembrane domain M"/>
    <property type="match status" value="1"/>
</dbReference>
<dbReference type="SMART" id="SM00831">
    <property type="entry name" value="Cation_ATPase_N"/>
    <property type="match status" value="1"/>
</dbReference>
<dbReference type="AlphaFoldDB" id="A0A1B7NR25"/>
<dbReference type="STRING" id="1658172.A0A1B7NR25"/>
<evidence type="ECO:0000313" key="3">
    <source>
        <dbReference type="Proteomes" id="UP000091918"/>
    </source>
</evidence>
<evidence type="ECO:0000313" key="2">
    <source>
        <dbReference type="EMBL" id="OAX79255.1"/>
    </source>
</evidence>
<feature type="non-terminal residue" evidence="2">
    <location>
        <position position="75"/>
    </location>
</feature>
<dbReference type="EMBL" id="LGUA01001093">
    <property type="protein sequence ID" value="OAX79255.1"/>
    <property type="molecule type" value="Genomic_DNA"/>
</dbReference>
<protein>
    <recommendedName>
        <fullName evidence="1">Cation-transporting P-type ATPase N-terminal domain-containing protein</fullName>
    </recommendedName>
</protein>
<reference evidence="2 3" key="1">
    <citation type="submission" date="2015-07" db="EMBL/GenBank/DDBJ databases">
        <title>Emmonsia species relationships and genome sequence.</title>
        <authorList>
            <person name="Cuomo C.A."/>
            <person name="Schwartz I.S."/>
            <person name="Kenyon C."/>
            <person name="de Hoog G.S."/>
            <person name="Govender N.P."/>
            <person name="Botha A."/>
            <person name="Moreno L."/>
            <person name="de Vries M."/>
            <person name="Munoz J.F."/>
            <person name="Stielow J.B."/>
        </authorList>
    </citation>
    <scope>NUCLEOTIDE SEQUENCE [LARGE SCALE GENOMIC DNA]</scope>
    <source>
        <strain evidence="2 3">CBS 136260</strain>
    </source>
</reference>
<dbReference type="Pfam" id="PF00690">
    <property type="entry name" value="Cation_ATPase_N"/>
    <property type="match status" value="1"/>
</dbReference>
<proteinExistence type="predicted"/>
<accession>A0A1B7NR25</accession>
<dbReference type="InterPro" id="IPR023298">
    <property type="entry name" value="ATPase_P-typ_TM_dom_sf"/>
</dbReference>
<gene>
    <name evidence="2" type="ORF">ACJ72_06426</name>
</gene>
<keyword evidence="3" id="KW-1185">Reference proteome</keyword>
<feature type="domain" description="Cation-transporting P-type ATPase N-terminal" evidence="1">
    <location>
        <begin position="15"/>
        <end position="75"/>
    </location>
</feature>
<dbReference type="InterPro" id="IPR004014">
    <property type="entry name" value="ATPase_P-typ_cation-transptr_N"/>
</dbReference>
<comment type="caution">
    <text evidence="2">The sequence shown here is derived from an EMBL/GenBank/DDBJ whole genome shotgun (WGS) entry which is preliminary data.</text>
</comment>
<evidence type="ECO:0000259" key="1">
    <source>
        <dbReference type="SMART" id="SM00831"/>
    </source>
</evidence>